<protein>
    <submittedName>
        <fullName evidence="6">BZIP basic region leucine zipper domain containing protein</fullName>
    </submittedName>
</protein>
<dbReference type="AlphaFoldDB" id="A0A9K3Q5W1"/>
<evidence type="ECO:0000256" key="2">
    <source>
        <dbReference type="ARBA" id="ARBA00023125"/>
    </source>
</evidence>
<accession>A0A9K3Q5W1</accession>
<proteinExistence type="predicted"/>
<keyword evidence="7" id="KW-1185">Reference proteome</keyword>
<feature type="region of interest" description="Disordered" evidence="4">
    <location>
        <begin position="320"/>
        <end position="344"/>
    </location>
</feature>
<dbReference type="CDD" id="cd14809">
    <property type="entry name" value="bZIP_AUREO-like"/>
    <property type="match status" value="2"/>
</dbReference>
<name>A0A9K3Q5W1_9STRA</name>
<dbReference type="Pfam" id="PF07716">
    <property type="entry name" value="bZIP_2"/>
    <property type="match status" value="1"/>
</dbReference>
<reference evidence="6" key="1">
    <citation type="journal article" date="2021" name="Sci. Rep.">
        <title>Diploid genomic architecture of Nitzschia inconspicua, an elite biomass production diatom.</title>
        <authorList>
            <person name="Oliver A."/>
            <person name="Podell S."/>
            <person name="Pinowska A."/>
            <person name="Traller J.C."/>
            <person name="Smith S.R."/>
            <person name="McClure R."/>
            <person name="Beliaev A."/>
            <person name="Bohutskyi P."/>
            <person name="Hill E.A."/>
            <person name="Rabines A."/>
            <person name="Zheng H."/>
            <person name="Allen L.Z."/>
            <person name="Kuo A."/>
            <person name="Grigoriev I.V."/>
            <person name="Allen A.E."/>
            <person name="Hazlebeck D."/>
            <person name="Allen E.E."/>
        </authorList>
    </citation>
    <scope>NUCLEOTIDE SEQUENCE</scope>
    <source>
        <strain evidence="6">Hildebrandi</strain>
    </source>
</reference>
<dbReference type="InterPro" id="IPR004827">
    <property type="entry name" value="bZIP"/>
</dbReference>
<feature type="domain" description="BZIP" evidence="5">
    <location>
        <begin position="115"/>
        <end position="163"/>
    </location>
</feature>
<dbReference type="Proteomes" id="UP000693970">
    <property type="component" value="Unassembled WGS sequence"/>
</dbReference>
<gene>
    <name evidence="6" type="ORF">IV203_018366</name>
</gene>
<evidence type="ECO:0000256" key="4">
    <source>
        <dbReference type="SAM" id="MobiDB-lite"/>
    </source>
</evidence>
<feature type="compositionally biased region" description="Basic and acidic residues" evidence="4">
    <location>
        <begin position="113"/>
        <end position="126"/>
    </location>
</feature>
<dbReference type="GO" id="GO:0003677">
    <property type="term" value="F:DNA binding"/>
    <property type="evidence" value="ECO:0007669"/>
    <property type="project" value="UniProtKB-KW"/>
</dbReference>
<feature type="region of interest" description="Disordered" evidence="4">
    <location>
        <begin position="78"/>
        <end position="136"/>
    </location>
</feature>
<organism evidence="6 7">
    <name type="scientific">Nitzschia inconspicua</name>
    <dbReference type="NCBI Taxonomy" id="303405"/>
    <lineage>
        <taxon>Eukaryota</taxon>
        <taxon>Sar</taxon>
        <taxon>Stramenopiles</taxon>
        <taxon>Ochrophyta</taxon>
        <taxon>Bacillariophyta</taxon>
        <taxon>Bacillariophyceae</taxon>
        <taxon>Bacillariophycidae</taxon>
        <taxon>Bacillariales</taxon>
        <taxon>Bacillariaceae</taxon>
        <taxon>Nitzschia</taxon>
    </lineage>
</organism>
<dbReference type="GO" id="GO:0006357">
    <property type="term" value="P:regulation of transcription by RNA polymerase II"/>
    <property type="evidence" value="ECO:0007669"/>
    <property type="project" value="InterPro"/>
</dbReference>
<dbReference type="InterPro" id="IPR000837">
    <property type="entry name" value="AP-1"/>
</dbReference>
<reference evidence="6" key="2">
    <citation type="submission" date="2021-04" db="EMBL/GenBank/DDBJ databases">
        <authorList>
            <person name="Podell S."/>
        </authorList>
    </citation>
    <scope>NUCLEOTIDE SEQUENCE</scope>
    <source>
        <strain evidence="6">Hildebrandi</strain>
    </source>
</reference>
<evidence type="ECO:0000256" key="3">
    <source>
        <dbReference type="ARBA" id="ARBA00023163"/>
    </source>
</evidence>
<dbReference type="GO" id="GO:0003700">
    <property type="term" value="F:DNA-binding transcription factor activity"/>
    <property type="evidence" value="ECO:0007669"/>
    <property type="project" value="InterPro"/>
</dbReference>
<evidence type="ECO:0000259" key="5">
    <source>
        <dbReference type="PROSITE" id="PS50217"/>
    </source>
</evidence>
<keyword evidence="1" id="KW-0805">Transcription regulation</keyword>
<comment type="caution">
    <text evidence="6">The sequence shown here is derived from an EMBL/GenBank/DDBJ whole genome shotgun (WGS) entry which is preliminary data.</text>
</comment>
<sequence>MATVSDDPLAAAVAAAAELAKNGGAFLLNAPAVQNQVSSNVPTTAREVIGSSHAAPTVLHPSIAALLSAASGLPTSFSPSVASNHDDKFALDDDENQDDEDEEDSSSSQSGEDFERRIARSRERNREHARKTRLRKKVQLQALQSKVKGLQAESKILKQSLEECSIASILVGLSSGERDATIQALLKEANSIENKDIFQVVAGKRKRFLSDASLSSERLTPAQQVFDINVGGRTVRVGGGRSQINWKSGLYVNEDGIQLQLTHDQLECLRRERNRMHAKMTRDRKKNFIAYIQQTIQELELSNRKMKAVLADVVHTHFKASSPPSASTTPIGVTPSASPAIGPKTTAAVKVPPLAPSLPSPPTRSRADCPTMTVELLSVSPPPVLKNVCHGFSLKI</sequence>
<evidence type="ECO:0000313" key="6">
    <source>
        <dbReference type="EMBL" id="KAG7372223.1"/>
    </source>
</evidence>
<keyword evidence="3" id="KW-0804">Transcription</keyword>
<feature type="compositionally biased region" description="Acidic residues" evidence="4">
    <location>
        <begin position="92"/>
        <end position="105"/>
    </location>
</feature>
<dbReference type="PANTHER" id="PTHR23351:SF24">
    <property type="entry name" value="ACTIVATING TRANSCRIPTION FACTOR 3-RELATED"/>
    <property type="match status" value="1"/>
</dbReference>
<dbReference type="OrthoDB" id="48941at2759"/>
<evidence type="ECO:0000313" key="7">
    <source>
        <dbReference type="Proteomes" id="UP000693970"/>
    </source>
</evidence>
<evidence type="ECO:0000256" key="1">
    <source>
        <dbReference type="ARBA" id="ARBA00023015"/>
    </source>
</evidence>
<dbReference type="PANTHER" id="PTHR23351">
    <property type="entry name" value="FOS TRANSCRIPTION FACTOR-RELATED"/>
    <property type="match status" value="1"/>
</dbReference>
<feature type="compositionally biased region" description="Basic residues" evidence="4">
    <location>
        <begin position="127"/>
        <end position="136"/>
    </location>
</feature>
<keyword evidence="2" id="KW-0238">DNA-binding</keyword>
<dbReference type="EMBL" id="JAGRRH010000003">
    <property type="protein sequence ID" value="KAG7372223.1"/>
    <property type="molecule type" value="Genomic_DNA"/>
</dbReference>
<feature type="compositionally biased region" description="Low complexity" evidence="4">
    <location>
        <begin position="320"/>
        <end position="330"/>
    </location>
</feature>
<dbReference type="SMART" id="SM00338">
    <property type="entry name" value="BRLZ"/>
    <property type="match status" value="2"/>
</dbReference>
<dbReference type="PROSITE" id="PS50217">
    <property type="entry name" value="BZIP"/>
    <property type="match status" value="1"/>
</dbReference>